<evidence type="ECO:0000313" key="4">
    <source>
        <dbReference type="EMBL" id="MEN2743679.1"/>
    </source>
</evidence>
<dbReference type="RefSeq" id="WP_345883192.1">
    <property type="nucleotide sequence ID" value="NZ_JBDFRB010000002.1"/>
</dbReference>
<dbReference type="Proteomes" id="UP001422074">
    <property type="component" value="Unassembled WGS sequence"/>
</dbReference>
<name>A0ABU9WWY1_9MICC</name>
<dbReference type="InterPro" id="IPR003615">
    <property type="entry name" value="HNH_nuc"/>
</dbReference>
<dbReference type="InterPro" id="IPR003870">
    <property type="entry name" value="DUF222"/>
</dbReference>
<gene>
    <name evidence="4" type="ORF">ABCQ75_03870</name>
</gene>
<proteinExistence type="inferred from homology"/>
<sequence>MPDDPDCVPSQGALTRRLRRLAEKYAAEPLEARHAKAVTERRVDLEPAGDGMCWLTAYLPLEVGARVDTQLESLARSLQAPDEDRTINQLRADVLADLLAGPEGPEAWGRRPSGGVRTELVVTVPVATLADDGHAPGEVIGYGPIGPDVARRLAGEATSWSNLWVDSGSGAPLAVGRRRYAPTLAQRRFLGARDATCRFPGCDKAAAAAEADHTREWSQGGSTDVGNLALLCRQHHRLKTLGHWKVRQASAAHAPASQTPTSQIPAAPDPDPPPGTLEWTSPAGRRYVTYPEGESPPPF</sequence>
<accession>A0ABU9WWY1</accession>
<feature type="region of interest" description="Disordered" evidence="2">
    <location>
        <begin position="249"/>
        <end position="299"/>
    </location>
</feature>
<feature type="domain" description="HNH nuclease" evidence="3">
    <location>
        <begin position="185"/>
        <end position="237"/>
    </location>
</feature>
<dbReference type="Gene3D" id="1.10.30.50">
    <property type="match status" value="1"/>
</dbReference>
<comment type="similarity">
    <text evidence="1">Belongs to the Rv1128c/1148c/1588c/1702c/1945/3466 family.</text>
</comment>
<evidence type="ECO:0000256" key="2">
    <source>
        <dbReference type="SAM" id="MobiDB-lite"/>
    </source>
</evidence>
<evidence type="ECO:0000256" key="1">
    <source>
        <dbReference type="ARBA" id="ARBA00023450"/>
    </source>
</evidence>
<protein>
    <submittedName>
        <fullName evidence="4">DUF222 domain-containing protein</fullName>
    </submittedName>
</protein>
<dbReference type="Pfam" id="PF02720">
    <property type="entry name" value="DUF222"/>
    <property type="match status" value="1"/>
</dbReference>
<dbReference type="CDD" id="cd00085">
    <property type="entry name" value="HNHc"/>
    <property type="match status" value="1"/>
</dbReference>
<dbReference type="Pfam" id="PF01844">
    <property type="entry name" value="HNH"/>
    <property type="match status" value="1"/>
</dbReference>
<dbReference type="SMART" id="SM00507">
    <property type="entry name" value="HNHc"/>
    <property type="match status" value="1"/>
</dbReference>
<dbReference type="InterPro" id="IPR002711">
    <property type="entry name" value="HNH"/>
</dbReference>
<dbReference type="EMBL" id="JBDFRB010000002">
    <property type="protein sequence ID" value="MEN2743679.1"/>
    <property type="molecule type" value="Genomic_DNA"/>
</dbReference>
<evidence type="ECO:0000313" key="5">
    <source>
        <dbReference type="Proteomes" id="UP001422074"/>
    </source>
</evidence>
<keyword evidence="5" id="KW-1185">Reference proteome</keyword>
<evidence type="ECO:0000259" key="3">
    <source>
        <dbReference type="SMART" id="SM00507"/>
    </source>
</evidence>
<comment type="caution">
    <text evidence="4">The sequence shown here is derived from an EMBL/GenBank/DDBJ whole genome shotgun (WGS) entry which is preliminary data.</text>
</comment>
<organism evidence="4 5">
    <name type="scientific">Sinomonas halotolerans</name>
    <dbReference type="NCBI Taxonomy" id="1644133"/>
    <lineage>
        <taxon>Bacteria</taxon>
        <taxon>Bacillati</taxon>
        <taxon>Actinomycetota</taxon>
        <taxon>Actinomycetes</taxon>
        <taxon>Micrococcales</taxon>
        <taxon>Micrococcaceae</taxon>
        <taxon>Sinomonas</taxon>
    </lineage>
</organism>
<reference evidence="4 5" key="1">
    <citation type="submission" date="2024-05" db="EMBL/GenBank/DDBJ databases">
        <title>Sinomonas sp. nov., isolated from a waste landfill.</title>
        <authorList>
            <person name="Zhao Y."/>
        </authorList>
    </citation>
    <scope>NUCLEOTIDE SEQUENCE [LARGE SCALE GENOMIC DNA]</scope>
    <source>
        <strain evidence="4 5">CCTCC AB2014300</strain>
    </source>
</reference>